<dbReference type="InterPro" id="IPR039972">
    <property type="entry name" value="Sarcoglycan_gamma/delta/zeta"/>
</dbReference>
<keyword evidence="8" id="KW-1133">Transmembrane helix</keyword>
<keyword evidence="9" id="KW-0472">Membrane</keyword>
<keyword evidence="12" id="KW-0206">Cytoskeleton</keyword>
<dbReference type="GO" id="GO:0016012">
    <property type="term" value="C:sarcoglycan complex"/>
    <property type="evidence" value="ECO:0007669"/>
    <property type="project" value="InterPro"/>
</dbReference>
<dbReference type="Pfam" id="PF04790">
    <property type="entry name" value="Sarcoglycan_1"/>
    <property type="match status" value="1"/>
</dbReference>
<proteinExistence type="inferred from homology"/>
<keyword evidence="11" id="KW-0325">Glycoprotein</keyword>
<keyword evidence="5" id="KW-0963">Cytoplasm</keyword>
<reference evidence="13" key="1">
    <citation type="submission" date="2023-09" db="UniProtKB">
        <authorList>
            <consortium name="Ensembl"/>
        </authorList>
    </citation>
    <scope>IDENTIFICATION</scope>
</reference>
<accession>A0A8C0XKQ7</accession>
<protein>
    <submittedName>
        <fullName evidence="13">Uncharacterized protein</fullName>
    </submittedName>
</protein>
<organism evidence="13">
    <name type="scientific">Castor canadensis</name>
    <name type="common">American beaver</name>
    <dbReference type="NCBI Taxonomy" id="51338"/>
    <lineage>
        <taxon>Eukaryota</taxon>
        <taxon>Metazoa</taxon>
        <taxon>Chordata</taxon>
        <taxon>Craniata</taxon>
        <taxon>Vertebrata</taxon>
        <taxon>Euteleostomi</taxon>
        <taxon>Mammalia</taxon>
        <taxon>Eutheria</taxon>
        <taxon>Euarchontoglires</taxon>
        <taxon>Glires</taxon>
        <taxon>Rodentia</taxon>
        <taxon>Castorimorpha</taxon>
        <taxon>Castoridae</taxon>
        <taxon>Castor</taxon>
    </lineage>
</organism>
<evidence type="ECO:0000256" key="3">
    <source>
        <dbReference type="ARBA" id="ARBA00007574"/>
    </source>
</evidence>
<dbReference type="GO" id="GO:0048738">
    <property type="term" value="P:cardiac muscle tissue development"/>
    <property type="evidence" value="ECO:0007669"/>
    <property type="project" value="TreeGrafter"/>
</dbReference>
<dbReference type="AlphaFoldDB" id="A0A8C0XKQ7"/>
<comment type="subcellular location">
    <subcellularLocation>
        <location evidence="2">Cell membrane</location>
        <location evidence="2">Sarcolemma</location>
        <topology evidence="2">Single-pass type II membrane protein</topology>
    </subcellularLocation>
    <subcellularLocation>
        <location evidence="1">Cytoplasm</location>
        <location evidence="1">Cytoskeleton</location>
    </subcellularLocation>
</comment>
<dbReference type="GO" id="GO:0042383">
    <property type="term" value="C:sarcolemma"/>
    <property type="evidence" value="ECO:0007669"/>
    <property type="project" value="UniProtKB-SubCell"/>
</dbReference>
<evidence type="ECO:0000256" key="10">
    <source>
        <dbReference type="ARBA" id="ARBA00023157"/>
    </source>
</evidence>
<evidence type="ECO:0000256" key="5">
    <source>
        <dbReference type="ARBA" id="ARBA00022490"/>
    </source>
</evidence>
<evidence type="ECO:0000256" key="11">
    <source>
        <dbReference type="ARBA" id="ARBA00023180"/>
    </source>
</evidence>
<evidence type="ECO:0000256" key="6">
    <source>
        <dbReference type="ARBA" id="ARBA00022692"/>
    </source>
</evidence>
<keyword evidence="4" id="KW-1003">Cell membrane</keyword>
<keyword evidence="10" id="KW-1015">Disulfide bond</keyword>
<keyword evidence="6" id="KW-0812">Transmembrane</keyword>
<evidence type="ECO:0000313" key="13">
    <source>
        <dbReference type="Ensembl" id="ENSCCNP00000027920.1"/>
    </source>
</evidence>
<evidence type="ECO:0000256" key="12">
    <source>
        <dbReference type="ARBA" id="ARBA00023212"/>
    </source>
</evidence>
<dbReference type="PANTHER" id="PTHR12939:SF6">
    <property type="entry name" value="DELTA-SARCOGLYCAN"/>
    <property type="match status" value="1"/>
</dbReference>
<dbReference type="InterPro" id="IPR006875">
    <property type="entry name" value="Sarcoglycan"/>
</dbReference>
<name>A0A8C0XKQ7_CASCN</name>
<evidence type="ECO:0000256" key="8">
    <source>
        <dbReference type="ARBA" id="ARBA00022989"/>
    </source>
</evidence>
<dbReference type="Ensembl" id="ENSCCNT00000035308.1">
    <property type="protein sequence ID" value="ENSCCNP00000027920.1"/>
    <property type="gene ID" value="ENSCCNG00000026963.1"/>
</dbReference>
<evidence type="ECO:0000256" key="1">
    <source>
        <dbReference type="ARBA" id="ARBA00004245"/>
    </source>
</evidence>
<dbReference type="GO" id="GO:0060047">
    <property type="term" value="P:heart contraction"/>
    <property type="evidence" value="ECO:0007669"/>
    <property type="project" value="TreeGrafter"/>
</dbReference>
<evidence type="ECO:0000256" key="7">
    <source>
        <dbReference type="ARBA" id="ARBA00022968"/>
    </source>
</evidence>
<comment type="similarity">
    <text evidence="3">Belongs to the sarcoglycan beta/delta/gamma/zeta family.</text>
</comment>
<dbReference type="GO" id="GO:0005856">
    <property type="term" value="C:cytoskeleton"/>
    <property type="evidence" value="ECO:0007669"/>
    <property type="project" value="UniProtKB-SubCell"/>
</dbReference>
<sequence>GIIKHFNFSNKDVSIGTWLKPVQPHGELGLQSSWCRNLPFSCVSLVFLLQGNALYFKSARNVTVNILNDQTKVLTQLITGPKAVEAYGKKFEVKTVSGKLLFSADDNEVVVGAERLRVLGKEIGIIKLLCCCCVYFKGKNVMVLCNQCPPLNAYDETLTLSATTLEMVSLQGS</sequence>
<dbReference type="PANTHER" id="PTHR12939">
    <property type="entry name" value="SARCOGLYCAN"/>
    <property type="match status" value="1"/>
</dbReference>
<evidence type="ECO:0000256" key="9">
    <source>
        <dbReference type="ARBA" id="ARBA00023136"/>
    </source>
</evidence>
<evidence type="ECO:0000256" key="4">
    <source>
        <dbReference type="ARBA" id="ARBA00022475"/>
    </source>
</evidence>
<evidence type="ECO:0000256" key="2">
    <source>
        <dbReference type="ARBA" id="ARBA00004274"/>
    </source>
</evidence>
<keyword evidence="7" id="KW-0735">Signal-anchor</keyword>